<dbReference type="Gene3D" id="1.10.1740.10">
    <property type="match status" value="1"/>
</dbReference>
<keyword evidence="4" id="KW-0238">DNA-binding</keyword>
<evidence type="ECO:0000259" key="6">
    <source>
        <dbReference type="Pfam" id="PF04542"/>
    </source>
</evidence>
<evidence type="ECO:0000256" key="1">
    <source>
        <dbReference type="ARBA" id="ARBA00010641"/>
    </source>
</evidence>
<dbReference type="KEGG" id="pfla:Pflav_088400"/>
<dbReference type="SUPFAM" id="SSF88946">
    <property type="entry name" value="Sigma2 domain of RNA polymerase sigma factors"/>
    <property type="match status" value="1"/>
</dbReference>
<dbReference type="InterPro" id="IPR013249">
    <property type="entry name" value="RNA_pol_sigma70_r4_t2"/>
</dbReference>
<dbReference type="PANTHER" id="PTHR43133">
    <property type="entry name" value="RNA POLYMERASE ECF-TYPE SIGMA FACTO"/>
    <property type="match status" value="1"/>
</dbReference>
<dbReference type="Proteomes" id="UP000502508">
    <property type="component" value="Chromosome"/>
</dbReference>
<evidence type="ECO:0000313" key="9">
    <source>
        <dbReference type="Proteomes" id="UP000502508"/>
    </source>
</evidence>
<dbReference type="InterPro" id="IPR013325">
    <property type="entry name" value="RNA_pol_sigma_r2"/>
</dbReference>
<dbReference type="Pfam" id="PF04542">
    <property type="entry name" value="Sigma70_r2"/>
    <property type="match status" value="1"/>
</dbReference>
<dbReference type="GO" id="GO:0016987">
    <property type="term" value="F:sigma factor activity"/>
    <property type="evidence" value="ECO:0007669"/>
    <property type="project" value="UniProtKB-KW"/>
</dbReference>
<reference evidence="8 9" key="1">
    <citation type="submission" date="2020-03" db="EMBL/GenBank/DDBJ databases">
        <title>Whole genome shotgun sequence of Phytohabitans flavus NBRC 107702.</title>
        <authorList>
            <person name="Komaki H."/>
            <person name="Tamura T."/>
        </authorList>
    </citation>
    <scope>NUCLEOTIDE SEQUENCE [LARGE SCALE GENOMIC DNA]</scope>
    <source>
        <strain evidence="8 9">NBRC 107702</strain>
    </source>
</reference>
<comment type="similarity">
    <text evidence="1">Belongs to the sigma-70 factor family. ECF subfamily.</text>
</comment>
<name>A0A6F8Y8P5_9ACTN</name>
<proteinExistence type="inferred from homology"/>
<evidence type="ECO:0000259" key="7">
    <source>
        <dbReference type="Pfam" id="PF08281"/>
    </source>
</evidence>
<keyword evidence="5" id="KW-0804">Transcription</keyword>
<organism evidence="8 9">
    <name type="scientific">Phytohabitans flavus</name>
    <dbReference type="NCBI Taxonomy" id="1076124"/>
    <lineage>
        <taxon>Bacteria</taxon>
        <taxon>Bacillati</taxon>
        <taxon>Actinomycetota</taxon>
        <taxon>Actinomycetes</taxon>
        <taxon>Micromonosporales</taxon>
        <taxon>Micromonosporaceae</taxon>
    </lineage>
</organism>
<dbReference type="InterPro" id="IPR039425">
    <property type="entry name" value="RNA_pol_sigma-70-like"/>
</dbReference>
<dbReference type="InterPro" id="IPR013324">
    <property type="entry name" value="RNA_pol_sigma_r3/r4-like"/>
</dbReference>
<dbReference type="InterPro" id="IPR014284">
    <property type="entry name" value="RNA_pol_sigma-70_dom"/>
</dbReference>
<evidence type="ECO:0000256" key="5">
    <source>
        <dbReference type="ARBA" id="ARBA00023163"/>
    </source>
</evidence>
<sequence length="164" mass="18007">MKPAAGCMDDFGEFYAVTKDGVFRAILVATGDRAGAEDASAEAYARACARWSRLREHPNPKAWVLRTALNVRRSWWRRTRRELLGAVPEHGAEDTASIDLDADLRRAVAALPTRQREVVALRVLADLSAEDTGELLGIAPATVHVHLHRALSALRLQFGEEVVG</sequence>
<evidence type="ECO:0000256" key="2">
    <source>
        <dbReference type="ARBA" id="ARBA00023015"/>
    </source>
</evidence>
<keyword evidence="9" id="KW-1185">Reference proteome</keyword>
<dbReference type="GO" id="GO:0006352">
    <property type="term" value="P:DNA-templated transcription initiation"/>
    <property type="evidence" value="ECO:0007669"/>
    <property type="project" value="InterPro"/>
</dbReference>
<accession>A0A6F8Y8P5</accession>
<dbReference type="PANTHER" id="PTHR43133:SF50">
    <property type="entry name" value="ECF RNA POLYMERASE SIGMA FACTOR SIGM"/>
    <property type="match status" value="1"/>
</dbReference>
<keyword evidence="3" id="KW-0731">Sigma factor</keyword>
<dbReference type="InterPro" id="IPR007627">
    <property type="entry name" value="RNA_pol_sigma70_r2"/>
</dbReference>
<dbReference type="GO" id="GO:0003677">
    <property type="term" value="F:DNA binding"/>
    <property type="evidence" value="ECO:0007669"/>
    <property type="project" value="UniProtKB-KW"/>
</dbReference>
<dbReference type="GO" id="GO:0000428">
    <property type="term" value="C:DNA-directed RNA polymerase complex"/>
    <property type="evidence" value="ECO:0007669"/>
    <property type="project" value="UniProtKB-KW"/>
</dbReference>
<dbReference type="NCBIfam" id="TIGR02937">
    <property type="entry name" value="sigma70-ECF"/>
    <property type="match status" value="1"/>
</dbReference>
<gene>
    <name evidence="8" type="ORF">Pflav_088400</name>
</gene>
<evidence type="ECO:0000256" key="4">
    <source>
        <dbReference type="ARBA" id="ARBA00023125"/>
    </source>
</evidence>
<reference evidence="8 9" key="2">
    <citation type="submission" date="2020-03" db="EMBL/GenBank/DDBJ databases">
        <authorList>
            <person name="Ichikawa N."/>
            <person name="Kimura A."/>
            <person name="Kitahashi Y."/>
            <person name="Uohara A."/>
        </authorList>
    </citation>
    <scope>NUCLEOTIDE SEQUENCE [LARGE SCALE GENOMIC DNA]</scope>
    <source>
        <strain evidence="8 9">NBRC 107702</strain>
    </source>
</reference>
<keyword evidence="2" id="KW-0805">Transcription regulation</keyword>
<dbReference type="Pfam" id="PF08281">
    <property type="entry name" value="Sigma70_r4_2"/>
    <property type="match status" value="1"/>
</dbReference>
<protein>
    <submittedName>
        <fullName evidence="8">DNA-directed RNA polymerase sigma-70 factor</fullName>
    </submittedName>
</protein>
<dbReference type="EMBL" id="AP022870">
    <property type="protein sequence ID" value="BCB82430.1"/>
    <property type="molecule type" value="Genomic_DNA"/>
</dbReference>
<dbReference type="InterPro" id="IPR036388">
    <property type="entry name" value="WH-like_DNA-bd_sf"/>
</dbReference>
<dbReference type="SUPFAM" id="SSF88659">
    <property type="entry name" value="Sigma3 and sigma4 domains of RNA polymerase sigma factors"/>
    <property type="match status" value="1"/>
</dbReference>
<dbReference type="Gene3D" id="1.10.10.10">
    <property type="entry name" value="Winged helix-like DNA-binding domain superfamily/Winged helix DNA-binding domain"/>
    <property type="match status" value="1"/>
</dbReference>
<feature type="domain" description="RNA polymerase sigma-70 region 2" evidence="6">
    <location>
        <begin position="30"/>
        <end position="81"/>
    </location>
</feature>
<feature type="domain" description="RNA polymerase sigma factor 70 region 4 type 2" evidence="7">
    <location>
        <begin position="103"/>
        <end position="154"/>
    </location>
</feature>
<dbReference type="CDD" id="cd06171">
    <property type="entry name" value="Sigma70_r4"/>
    <property type="match status" value="1"/>
</dbReference>
<dbReference type="AlphaFoldDB" id="A0A6F8Y8P5"/>
<evidence type="ECO:0000256" key="3">
    <source>
        <dbReference type="ARBA" id="ARBA00023082"/>
    </source>
</evidence>
<keyword evidence="8" id="KW-0240">DNA-directed RNA polymerase</keyword>
<evidence type="ECO:0000313" key="8">
    <source>
        <dbReference type="EMBL" id="BCB82430.1"/>
    </source>
</evidence>